<proteinExistence type="predicted"/>
<dbReference type="SUPFAM" id="SSF54593">
    <property type="entry name" value="Glyoxalase/Bleomycin resistance protein/Dihydroxybiphenyl dioxygenase"/>
    <property type="match status" value="1"/>
</dbReference>
<dbReference type="InterPro" id="IPR037523">
    <property type="entry name" value="VOC_core"/>
</dbReference>
<dbReference type="RefSeq" id="WP_119406096.1">
    <property type="nucleotide sequence ID" value="NZ_CP032869.1"/>
</dbReference>
<sequence>METIPQNIKLSVPFFMVTDMEISLKFYLDGLGFKLANQWAPRGKIEWCWLTRDAVAIMLQQPRVPNAEQSGPRGAGVTICHQCVDALALYHEFKQNGLSLAEPFVGNNMWVVSVKDPDGYRLEFESPTDVAEETAYGDWIKENQL</sequence>
<dbReference type="InterPro" id="IPR029068">
    <property type="entry name" value="Glyas_Bleomycin-R_OHBP_Dase"/>
</dbReference>
<dbReference type="EMBL" id="CP032869">
    <property type="protein sequence ID" value="AYL97814.1"/>
    <property type="molecule type" value="Genomic_DNA"/>
</dbReference>
<accession>A0A494VSA1</accession>
<dbReference type="AlphaFoldDB" id="A0A494VSA1"/>
<dbReference type="Proteomes" id="UP000270046">
    <property type="component" value="Chromosome"/>
</dbReference>
<protein>
    <submittedName>
        <fullName evidence="2">VOC family protein</fullName>
    </submittedName>
</protein>
<dbReference type="InterPro" id="IPR004360">
    <property type="entry name" value="Glyas_Fos-R_dOase_dom"/>
</dbReference>
<name>A0A494VSA1_9SPHI</name>
<keyword evidence="3" id="KW-1185">Reference proteome</keyword>
<evidence type="ECO:0000313" key="2">
    <source>
        <dbReference type="EMBL" id="AYL97814.1"/>
    </source>
</evidence>
<dbReference type="PROSITE" id="PS51819">
    <property type="entry name" value="VOC"/>
    <property type="match status" value="1"/>
</dbReference>
<reference evidence="2 3" key="1">
    <citation type="submission" date="2018-10" db="EMBL/GenBank/DDBJ databases">
        <title>Genome sequencing of Mucilaginibacter sp. HYN0043.</title>
        <authorList>
            <person name="Kim M."/>
            <person name="Yi H."/>
        </authorList>
    </citation>
    <scope>NUCLEOTIDE SEQUENCE [LARGE SCALE GENOMIC DNA]</scope>
    <source>
        <strain evidence="2 3">HYN0043</strain>
    </source>
</reference>
<dbReference type="Pfam" id="PF00903">
    <property type="entry name" value="Glyoxalase"/>
    <property type="match status" value="1"/>
</dbReference>
<dbReference type="OrthoDB" id="9796521at2"/>
<dbReference type="Gene3D" id="3.10.180.10">
    <property type="entry name" value="2,3-Dihydroxybiphenyl 1,2-Dioxygenase, domain 1"/>
    <property type="match status" value="1"/>
</dbReference>
<dbReference type="KEGG" id="muh:HYN43_022070"/>
<organism evidence="2 3">
    <name type="scientific">Mucilaginibacter celer</name>
    <dbReference type="NCBI Taxonomy" id="2305508"/>
    <lineage>
        <taxon>Bacteria</taxon>
        <taxon>Pseudomonadati</taxon>
        <taxon>Bacteroidota</taxon>
        <taxon>Sphingobacteriia</taxon>
        <taxon>Sphingobacteriales</taxon>
        <taxon>Sphingobacteriaceae</taxon>
        <taxon>Mucilaginibacter</taxon>
    </lineage>
</organism>
<evidence type="ECO:0000313" key="3">
    <source>
        <dbReference type="Proteomes" id="UP000270046"/>
    </source>
</evidence>
<evidence type="ECO:0000259" key="1">
    <source>
        <dbReference type="PROSITE" id="PS51819"/>
    </source>
</evidence>
<feature type="domain" description="VOC" evidence="1">
    <location>
        <begin position="8"/>
        <end position="127"/>
    </location>
</feature>
<gene>
    <name evidence="2" type="ORF">HYN43_022070</name>
</gene>